<dbReference type="EMBL" id="LAZR01025294">
    <property type="protein sequence ID" value="KKL72368.1"/>
    <property type="molecule type" value="Genomic_DNA"/>
</dbReference>
<reference evidence="1" key="1">
    <citation type="journal article" date="2015" name="Nature">
        <title>Complex archaea that bridge the gap between prokaryotes and eukaryotes.</title>
        <authorList>
            <person name="Spang A."/>
            <person name="Saw J.H."/>
            <person name="Jorgensen S.L."/>
            <person name="Zaremba-Niedzwiedzka K."/>
            <person name="Martijn J."/>
            <person name="Lind A.E."/>
            <person name="van Eijk R."/>
            <person name="Schleper C."/>
            <person name="Guy L."/>
            <person name="Ettema T.J."/>
        </authorList>
    </citation>
    <scope>NUCLEOTIDE SEQUENCE</scope>
</reference>
<sequence length="154" mass="16264">MKKLFLTILLIVIMTYPAFGQRINPGELNRLLSSWPYSVSFAGSFGMTGTLTLSGPITSNQTYSAAQTVFYFRSALTATSGEHNNVRGRAMNQAIGASTSDIRGVYGQATTTASLFGGTGTGVFANFIAKNLSTTVTGRGLFVEAETEATPTAL</sequence>
<accession>A0A0F9EE65</accession>
<proteinExistence type="predicted"/>
<evidence type="ECO:0000313" key="1">
    <source>
        <dbReference type="EMBL" id="KKL72368.1"/>
    </source>
</evidence>
<organism evidence="1">
    <name type="scientific">marine sediment metagenome</name>
    <dbReference type="NCBI Taxonomy" id="412755"/>
    <lineage>
        <taxon>unclassified sequences</taxon>
        <taxon>metagenomes</taxon>
        <taxon>ecological metagenomes</taxon>
    </lineage>
</organism>
<gene>
    <name evidence="1" type="ORF">LCGC14_2085660</name>
</gene>
<comment type="caution">
    <text evidence="1">The sequence shown here is derived from an EMBL/GenBank/DDBJ whole genome shotgun (WGS) entry which is preliminary data.</text>
</comment>
<feature type="non-terminal residue" evidence="1">
    <location>
        <position position="154"/>
    </location>
</feature>
<protein>
    <submittedName>
        <fullName evidence="1">Uncharacterized protein</fullName>
    </submittedName>
</protein>
<name>A0A0F9EE65_9ZZZZ</name>
<dbReference type="AlphaFoldDB" id="A0A0F9EE65"/>